<dbReference type="SMART" id="SM00382">
    <property type="entry name" value="AAA"/>
    <property type="match status" value="1"/>
</dbReference>
<dbReference type="InterPro" id="IPR003593">
    <property type="entry name" value="AAA+_ATPase"/>
</dbReference>
<keyword evidence="4" id="KW-0067">ATP-binding</keyword>
<evidence type="ECO:0000256" key="1">
    <source>
        <dbReference type="ARBA" id="ARBA00004651"/>
    </source>
</evidence>
<evidence type="ECO:0000256" key="7">
    <source>
        <dbReference type="SAM" id="Phobius"/>
    </source>
</evidence>
<comment type="subcellular location">
    <subcellularLocation>
        <location evidence="1">Cell membrane</location>
        <topology evidence="1">Multi-pass membrane protein</topology>
    </subcellularLocation>
</comment>
<evidence type="ECO:0000313" key="10">
    <source>
        <dbReference type="EMBL" id="MDQ2068399.1"/>
    </source>
</evidence>
<dbReference type="CDD" id="cd03228">
    <property type="entry name" value="ABCC_MRP_Like"/>
    <property type="match status" value="1"/>
</dbReference>
<dbReference type="PANTHER" id="PTHR24221">
    <property type="entry name" value="ATP-BINDING CASSETTE SUB-FAMILY B"/>
    <property type="match status" value="1"/>
</dbReference>
<dbReference type="NCBIfam" id="TIGR02857">
    <property type="entry name" value="CydD"/>
    <property type="match status" value="1"/>
</dbReference>
<evidence type="ECO:0000256" key="6">
    <source>
        <dbReference type="ARBA" id="ARBA00023136"/>
    </source>
</evidence>
<keyword evidence="5 7" id="KW-1133">Transmembrane helix</keyword>
<dbReference type="CDD" id="cd18584">
    <property type="entry name" value="ABC_6TM_AarD_CydD"/>
    <property type="match status" value="1"/>
</dbReference>
<dbReference type="PANTHER" id="PTHR24221:SF654">
    <property type="entry name" value="ATP-BINDING CASSETTE SUB-FAMILY B MEMBER 6"/>
    <property type="match status" value="1"/>
</dbReference>
<name>A0ABU0W347_9GAMM</name>
<evidence type="ECO:0000256" key="2">
    <source>
        <dbReference type="ARBA" id="ARBA00022692"/>
    </source>
</evidence>
<feature type="domain" description="ABC transporter" evidence="8">
    <location>
        <begin position="365"/>
        <end position="581"/>
    </location>
</feature>
<dbReference type="Gene3D" id="3.40.50.300">
    <property type="entry name" value="P-loop containing nucleotide triphosphate hydrolases"/>
    <property type="match status" value="1"/>
</dbReference>
<dbReference type="InterPro" id="IPR027417">
    <property type="entry name" value="P-loop_NTPase"/>
</dbReference>
<keyword evidence="2 7" id="KW-0812">Transmembrane</keyword>
<dbReference type="PROSITE" id="PS50929">
    <property type="entry name" value="ABC_TM1F"/>
    <property type="match status" value="1"/>
</dbReference>
<dbReference type="EMBL" id="JAVDDT010000001">
    <property type="protein sequence ID" value="MDQ2068399.1"/>
    <property type="molecule type" value="Genomic_DNA"/>
</dbReference>
<feature type="transmembrane region" description="Helical" evidence="7">
    <location>
        <begin position="160"/>
        <end position="178"/>
    </location>
</feature>
<accession>A0ABU0W347</accession>
<keyword evidence="6 7" id="KW-0472">Membrane</keyword>
<dbReference type="InterPro" id="IPR036640">
    <property type="entry name" value="ABC1_TM_sf"/>
</dbReference>
<dbReference type="Proteomes" id="UP001239019">
    <property type="component" value="Unassembled WGS sequence"/>
</dbReference>
<evidence type="ECO:0000259" key="9">
    <source>
        <dbReference type="PROSITE" id="PS50929"/>
    </source>
</evidence>
<feature type="transmembrane region" description="Helical" evidence="7">
    <location>
        <begin position="74"/>
        <end position="92"/>
    </location>
</feature>
<evidence type="ECO:0000256" key="3">
    <source>
        <dbReference type="ARBA" id="ARBA00022741"/>
    </source>
</evidence>
<feature type="transmembrane region" description="Helical" evidence="7">
    <location>
        <begin position="184"/>
        <end position="204"/>
    </location>
</feature>
<dbReference type="PROSITE" id="PS00211">
    <property type="entry name" value="ABC_TRANSPORTER_1"/>
    <property type="match status" value="1"/>
</dbReference>
<feature type="domain" description="ABC transmembrane type-1" evidence="9">
    <location>
        <begin position="36"/>
        <end position="328"/>
    </location>
</feature>
<dbReference type="InterPro" id="IPR039421">
    <property type="entry name" value="Type_1_exporter"/>
</dbReference>
<organism evidence="10 11">
    <name type="scientific">Natronospira bacteriovora</name>
    <dbReference type="NCBI Taxonomy" id="3069753"/>
    <lineage>
        <taxon>Bacteria</taxon>
        <taxon>Pseudomonadati</taxon>
        <taxon>Pseudomonadota</taxon>
        <taxon>Gammaproteobacteria</taxon>
        <taxon>Natronospirales</taxon>
        <taxon>Natronospiraceae</taxon>
        <taxon>Natronospira</taxon>
    </lineage>
</organism>
<protein>
    <submittedName>
        <fullName evidence="10">Thiol reductant ABC exporter subunit CydD</fullName>
    </submittedName>
</protein>
<dbReference type="RefSeq" id="WP_306726890.1">
    <property type="nucleotide sequence ID" value="NZ_JAVDDT010000001.1"/>
</dbReference>
<dbReference type="SUPFAM" id="SSF52540">
    <property type="entry name" value="P-loop containing nucleoside triphosphate hydrolases"/>
    <property type="match status" value="1"/>
</dbReference>
<dbReference type="Pfam" id="PF00005">
    <property type="entry name" value="ABC_tran"/>
    <property type="match status" value="1"/>
</dbReference>
<dbReference type="InterPro" id="IPR014216">
    <property type="entry name" value="ABC_transptr_CydD"/>
</dbReference>
<comment type="caution">
    <text evidence="10">The sequence shown here is derived from an EMBL/GenBank/DDBJ whole genome shotgun (WGS) entry which is preliminary data.</text>
</comment>
<dbReference type="InterPro" id="IPR003439">
    <property type="entry name" value="ABC_transporter-like_ATP-bd"/>
</dbReference>
<dbReference type="Gene3D" id="1.20.1560.10">
    <property type="entry name" value="ABC transporter type 1, transmembrane domain"/>
    <property type="match status" value="1"/>
</dbReference>
<reference evidence="10 11" key="1">
    <citation type="submission" date="2023-08" db="EMBL/GenBank/DDBJ databases">
        <title>Whole-genome sequencing of halo(alkali)philic microorganisms from hypersaline lakes.</title>
        <authorList>
            <person name="Sorokin D.Y."/>
            <person name="Abbas B."/>
            <person name="Merkel A.Y."/>
        </authorList>
    </citation>
    <scope>NUCLEOTIDE SEQUENCE [LARGE SCALE GENOMIC DNA]</scope>
    <source>
        <strain evidence="10 11">AB-CW4</strain>
    </source>
</reference>
<keyword evidence="3" id="KW-0547">Nucleotide-binding</keyword>
<feature type="transmembrane region" description="Helical" evidence="7">
    <location>
        <begin position="36"/>
        <end position="62"/>
    </location>
</feature>
<dbReference type="InterPro" id="IPR017871">
    <property type="entry name" value="ABC_transporter-like_CS"/>
</dbReference>
<evidence type="ECO:0000256" key="4">
    <source>
        <dbReference type="ARBA" id="ARBA00022840"/>
    </source>
</evidence>
<dbReference type="PROSITE" id="PS50893">
    <property type="entry name" value="ABC_TRANSPORTER_2"/>
    <property type="match status" value="1"/>
</dbReference>
<feature type="transmembrane region" description="Helical" evidence="7">
    <location>
        <begin position="258"/>
        <end position="285"/>
    </location>
</feature>
<proteinExistence type="predicted"/>
<evidence type="ECO:0000256" key="5">
    <source>
        <dbReference type="ARBA" id="ARBA00022989"/>
    </source>
</evidence>
<evidence type="ECO:0000259" key="8">
    <source>
        <dbReference type="PROSITE" id="PS50893"/>
    </source>
</evidence>
<dbReference type="InterPro" id="IPR011527">
    <property type="entry name" value="ABC1_TM_dom"/>
</dbReference>
<sequence>MTPDEAAREDLARRSANRADAHWLTRQAPARQRHRLTLLVSLEAVWLILFLLLLAQCIAYLATDGTSLGLADDTLRLGLVLLLIIGLTRYFLQRALARTVTDLAATVTTAIHRRALTRALSPAWRTNQNAGDAELGLRLSEHIEALRPWFETYLPTRTRAIVQPGLILLIAFSLDWLAGLLLLLTAPLIPLFSALIGLGTRALADQQRERLERLGAHFLDRLRALPTLRLFRQSDQQGESVAQAAEAYRRSAMRVLRVAFLSSAVLEFFSAVAIATLAIYIGLALLGFIDVGPAAGMTFQNGLMLLLLAPEFFQPLRQLAGSYHERAAAIAAVPGLRTMLQPAAASSPRQVAASTNAALTRAPTVKLDDVTIQWPEAQRPLLERLSARLEAGQWTTISGPSGCGKSTLAATLLGLRPPQRGRVLLDGRPIEDVTESRHRNALAWLGQETQLLPTSLRRNLDPGRQHRERELLDALAQVGLGDLIRQLPGGLETRLGERGAGISGGEAQRLALARSLLGRPRLLVLDEATASLDPDNEHHILTALKHLKGQLTIVFFSHSEAVAAAADHHLTIRAGGLHESR</sequence>
<dbReference type="Pfam" id="PF00664">
    <property type="entry name" value="ABC_membrane"/>
    <property type="match status" value="1"/>
</dbReference>
<gene>
    <name evidence="10" type="primary">cydD</name>
    <name evidence="10" type="ORF">RBH19_00745</name>
</gene>
<keyword evidence="11" id="KW-1185">Reference proteome</keyword>
<dbReference type="SUPFAM" id="SSF90123">
    <property type="entry name" value="ABC transporter transmembrane region"/>
    <property type="match status" value="1"/>
</dbReference>
<evidence type="ECO:0000313" key="11">
    <source>
        <dbReference type="Proteomes" id="UP001239019"/>
    </source>
</evidence>